<dbReference type="AlphaFoldDB" id="A0AA37SZD1"/>
<feature type="region of interest" description="Disordered" evidence="1">
    <location>
        <begin position="249"/>
        <end position="290"/>
    </location>
</feature>
<dbReference type="InterPro" id="IPR027417">
    <property type="entry name" value="P-loop_NTPase"/>
</dbReference>
<dbReference type="Pfam" id="PF13155">
    <property type="entry name" value="Toprim_2"/>
    <property type="match status" value="1"/>
</dbReference>
<dbReference type="InterPro" id="IPR006171">
    <property type="entry name" value="TOPRIM_dom"/>
</dbReference>
<feature type="compositionally biased region" description="Polar residues" evidence="1">
    <location>
        <begin position="22"/>
        <end position="37"/>
    </location>
</feature>
<dbReference type="PANTHER" id="PTHR30313:SF2">
    <property type="entry name" value="DNA PRIMASE"/>
    <property type="match status" value="1"/>
</dbReference>
<reference evidence="3" key="1">
    <citation type="journal article" date="2014" name="Int. J. Syst. Evol. Microbiol.">
        <title>Complete genome sequence of Corynebacterium casei LMG S-19264T (=DSM 44701T), isolated from a smear-ripened cheese.</title>
        <authorList>
            <consortium name="US DOE Joint Genome Institute (JGI-PGF)"/>
            <person name="Walter F."/>
            <person name="Albersmeier A."/>
            <person name="Kalinowski J."/>
            <person name="Ruckert C."/>
        </authorList>
    </citation>
    <scope>NUCLEOTIDE SEQUENCE</scope>
    <source>
        <strain evidence="3">NBRC 108769</strain>
    </source>
</reference>
<evidence type="ECO:0000313" key="4">
    <source>
        <dbReference type="Proteomes" id="UP001156666"/>
    </source>
</evidence>
<evidence type="ECO:0000256" key="1">
    <source>
        <dbReference type="SAM" id="MobiDB-lite"/>
    </source>
</evidence>
<evidence type="ECO:0000313" key="3">
    <source>
        <dbReference type="EMBL" id="GLR20210.1"/>
    </source>
</evidence>
<evidence type="ECO:0000259" key="2">
    <source>
        <dbReference type="PROSITE" id="PS50880"/>
    </source>
</evidence>
<comment type="caution">
    <text evidence="3">The sequence shown here is derived from an EMBL/GenBank/DDBJ whole genome shotgun (WGS) entry which is preliminary data.</text>
</comment>
<protein>
    <recommendedName>
        <fullName evidence="2">Toprim domain-containing protein</fullName>
    </recommendedName>
</protein>
<dbReference type="GO" id="GO:0005737">
    <property type="term" value="C:cytoplasm"/>
    <property type="evidence" value="ECO:0007669"/>
    <property type="project" value="TreeGrafter"/>
</dbReference>
<dbReference type="Gene3D" id="3.40.1360.10">
    <property type="match status" value="1"/>
</dbReference>
<dbReference type="SUPFAM" id="SSF56731">
    <property type="entry name" value="DNA primase core"/>
    <property type="match status" value="1"/>
</dbReference>
<dbReference type="SUPFAM" id="SSF52540">
    <property type="entry name" value="P-loop containing nucleoside triphosphate hydrolases"/>
    <property type="match status" value="1"/>
</dbReference>
<proteinExistence type="predicted"/>
<accession>A0AA37SZD1</accession>
<dbReference type="InterPro" id="IPR050219">
    <property type="entry name" value="DnaG_primase"/>
</dbReference>
<feature type="compositionally biased region" description="Basic and acidic residues" evidence="1">
    <location>
        <begin position="275"/>
        <end position="286"/>
    </location>
</feature>
<gene>
    <name evidence="3" type="ORF">GCM10007940_48260</name>
</gene>
<dbReference type="PROSITE" id="PS50880">
    <property type="entry name" value="TOPRIM"/>
    <property type="match status" value="1"/>
</dbReference>
<sequence>MHKEGISKYLALRKATELAMGNHTTPETSLQTRNTMTPNPPQDLTKVFKTLRQKYYRGTLAQEYAKERNLDYKKLELGFNPYSNTNLKSLKNCLVFPLKDINDKVVSLYGRSVAKNPRSKHFYLKNRSGLYPGYPRTDTKTLIIVEAPIDAATLISNLTGTYSILSLYGTNGWTEEHTTAIKRIENLEEVIFFMDGDPAGKQAIKTYSGLVKALASEVSISRVETPESEDVNSLLDSHSSEILQHLIESRSPLNQESKPQTKEAIFSFSPEESSEEKKNKPEKLETIETESISSEIPPLYLEDPEFIGWNYGLLEIIVIGGVPMYPVDKMLLTLEIKKKNSDRPRHKIRQQINLYDDDKVERISNKIADRMDLGSSEVQDSLLILADLLTEYRKEVNHSKTKKEVEPRQLTPDRTKKVIEFLEKPGLMKRTGSCIGKTGMVGEEINRLILWLVYTSRLREHPLHIICLGASGTGKTHLQEKIAALIPESEKQEITAMSDNSVYYFGENELKHKLVLIEDLDGANEEKVLYALRELMSKKKISKAIVIKDNKGNMKTITMNVNGPICLGGTTTREGLYEDNANRSLLIYLDQGRKQRERIMDYQRKVSANLIDKYAEGEMVEFLKDVQTVLKPVRVVNPYAIDLAIPEEVFKPLRTNSHYLQFIETVTFYHQRQREVKTDARNRRYIETAIEDIEIANGLLKEVLLSKSDELSKASRRFYETIKSYLSQYKKESFFSGELRKAYRMSPATVNRHLYNLKRYGYIKVFSGSKTRGYEYELIKDEKDLKVSIETALDEVLNRIKAKQNGTKKQELVAQ</sequence>
<feature type="region of interest" description="Disordered" evidence="1">
    <location>
        <begin position="20"/>
        <end position="41"/>
    </location>
</feature>
<feature type="domain" description="Toprim" evidence="2">
    <location>
        <begin position="140"/>
        <end position="226"/>
    </location>
</feature>
<organism evidence="3 4">
    <name type="scientific">Portibacter lacus</name>
    <dbReference type="NCBI Taxonomy" id="1099794"/>
    <lineage>
        <taxon>Bacteria</taxon>
        <taxon>Pseudomonadati</taxon>
        <taxon>Bacteroidota</taxon>
        <taxon>Saprospiria</taxon>
        <taxon>Saprospirales</taxon>
        <taxon>Haliscomenobacteraceae</taxon>
        <taxon>Portibacter</taxon>
    </lineage>
</organism>
<reference evidence="3" key="2">
    <citation type="submission" date="2023-01" db="EMBL/GenBank/DDBJ databases">
        <title>Draft genome sequence of Portibacter lacus strain NBRC 108769.</title>
        <authorList>
            <person name="Sun Q."/>
            <person name="Mori K."/>
        </authorList>
    </citation>
    <scope>NUCLEOTIDE SEQUENCE</scope>
    <source>
        <strain evidence="3">NBRC 108769</strain>
    </source>
</reference>
<dbReference type="Proteomes" id="UP001156666">
    <property type="component" value="Unassembled WGS sequence"/>
</dbReference>
<dbReference type="SUPFAM" id="SSF46785">
    <property type="entry name" value="Winged helix' DNA-binding domain"/>
    <property type="match status" value="1"/>
</dbReference>
<dbReference type="InterPro" id="IPR036390">
    <property type="entry name" value="WH_DNA-bd_sf"/>
</dbReference>
<dbReference type="GO" id="GO:0006269">
    <property type="term" value="P:DNA replication, synthesis of primer"/>
    <property type="evidence" value="ECO:0007669"/>
    <property type="project" value="TreeGrafter"/>
</dbReference>
<name>A0AA37SZD1_9BACT</name>
<dbReference type="RefSeq" id="WP_235295242.1">
    <property type="nucleotide sequence ID" value="NZ_BSOH01000040.1"/>
</dbReference>
<dbReference type="EMBL" id="BSOH01000040">
    <property type="protein sequence ID" value="GLR20210.1"/>
    <property type="molecule type" value="Genomic_DNA"/>
</dbReference>
<dbReference type="PANTHER" id="PTHR30313">
    <property type="entry name" value="DNA PRIMASE"/>
    <property type="match status" value="1"/>
</dbReference>
<keyword evidence="4" id="KW-1185">Reference proteome</keyword>